<dbReference type="AlphaFoldDB" id="M3A1E6"/>
<comment type="similarity">
    <text evidence="2 9">Belongs to the cytochrome P450 family.</text>
</comment>
<dbReference type="OrthoDB" id="1470350at2759"/>
<evidence type="ECO:0000256" key="2">
    <source>
        <dbReference type="ARBA" id="ARBA00010617"/>
    </source>
</evidence>
<evidence type="ECO:0000256" key="8">
    <source>
        <dbReference type="PIRSR" id="PIRSR602402-1"/>
    </source>
</evidence>
<dbReference type="PRINTS" id="PR00464">
    <property type="entry name" value="EP450II"/>
</dbReference>
<name>M3A1E6_PSEFD</name>
<reference evidence="10 11" key="1">
    <citation type="journal article" date="2012" name="PLoS Pathog.">
        <title>Diverse lifestyles and strategies of plant pathogenesis encoded in the genomes of eighteen Dothideomycetes fungi.</title>
        <authorList>
            <person name="Ohm R.A."/>
            <person name="Feau N."/>
            <person name="Henrissat B."/>
            <person name="Schoch C.L."/>
            <person name="Horwitz B.A."/>
            <person name="Barry K.W."/>
            <person name="Condon B.J."/>
            <person name="Copeland A.C."/>
            <person name="Dhillon B."/>
            <person name="Glaser F."/>
            <person name="Hesse C.N."/>
            <person name="Kosti I."/>
            <person name="LaButti K."/>
            <person name="Lindquist E.A."/>
            <person name="Lucas S."/>
            <person name="Salamov A.A."/>
            <person name="Bradshaw R.E."/>
            <person name="Ciuffetti L."/>
            <person name="Hamelin R.C."/>
            <person name="Kema G.H.J."/>
            <person name="Lawrence C."/>
            <person name="Scott J.A."/>
            <person name="Spatafora J.W."/>
            <person name="Turgeon B.G."/>
            <person name="de Wit P.J.G.M."/>
            <person name="Zhong S."/>
            <person name="Goodwin S.B."/>
            <person name="Grigoriev I.V."/>
        </authorList>
    </citation>
    <scope>NUCLEOTIDE SEQUENCE [LARGE SCALE GENOMIC DNA]</scope>
    <source>
        <strain evidence="10 11">CIRAD86</strain>
    </source>
</reference>
<evidence type="ECO:0000256" key="5">
    <source>
        <dbReference type="ARBA" id="ARBA00023002"/>
    </source>
</evidence>
<dbReference type="InterPro" id="IPR001128">
    <property type="entry name" value="Cyt_P450"/>
</dbReference>
<dbReference type="STRING" id="383855.M3A1E6"/>
<dbReference type="HOGENOM" id="CLU_001570_27_0_1"/>
<dbReference type="eggNOG" id="KOG0157">
    <property type="taxonomic scope" value="Eukaryota"/>
</dbReference>
<feature type="binding site" description="axial binding residue" evidence="8">
    <location>
        <position position="478"/>
    </location>
    <ligand>
        <name>heme</name>
        <dbReference type="ChEBI" id="CHEBI:30413"/>
    </ligand>
    <ligandPart>
        <name>Fe</name>
        <dbReference type="ChEBI" id="CHEBI:18248"/>
    </ligandPart>
</feature>
<organism evidence="10 11">
    <name type="scientific">Pseudocercospora fijiensis (strain CIRAD86)</name>
    <name type="common">Black leaf streak disease fungus</name>
    <name type="synonym">Mycosphaerella fijiensis</name>
    <dbReference type="NCBI Taxonomy" id="383855"/>
    <lineage>
        <taxon>Eukaryota</taxon>
        <taxon>Fungi</taxon>
        <taxon>Dikarya</taxon>
        <taxon>Ascomycota</taxon>
        <taxon>Pezizomycotina</taxon>
        <taxon>Dothideomycetes</taxon>
        <taxon>Dothideomycetidae</taxon>
        <taxon>Mycosphaerellales</taxon>
        <taxon>Mycosphaerellaceae</taxon>
        <taxon>Pseudocercospora</taxon>
    </lineage>
</organism>
<dbReference type="PRINTS" id="PR01239">
    <property type="entry name" value="EP450IICYP52"/>
</dbReference>
<accession>M3A1E6</accession>
<dbReference type="PROSITE" id="PS00086">
    <property type="entry name" value="CYTOCHROME_P450"/>
    <property type="match status" value="1"/>
</dbReference>
<evidence type="ECO:0000256" key="3">
    <source>
        <dbReference type="ARBA" id="ARBA00022617"/>
    </source>
</evidence>
<dbReference type="Gene3D" id="1.10.630.10">
    <property type="entry name" value="Cytochrome P450"/>
    <property type="match status" value="1"/>
</dbReference>
<keyword evidence="3 8" id="KW-0349">Heme</keyword>
<dbReference type="PRINTS" id="PR00385">
    <property type="entry name" value="P450"/>
</dbReference>
<evidence type="ECO:0000256" key="7">
    <source>
        <dbReference type="ARBA" id="ARBA00023033"/>
    </source>
</evidence>
<dbReference type="InterPro" id="IPR017972">
    <property type="entry name" value="Cyt_P450_CS"/>
</dbReference>
<evidence type="ECO:0000256" key="9">
    <source>
        <dbReference type="RuleBase" id="RU000461"/>
    </source>
</evidence>
<dbReference type="GO" id="GO:0016712">
    <property type="term" value="F:oxidoreductase activity, acting on paired donors, with incorporation or reduction of molecular oxygen, reduced flavin or flavoprotein as one donor, and incorporation of one atom of oxygen"/>
    <property type="evidence" value="ECO:0007669"/>
    <property type="project" value="InterPro"/>
</dbReference>
<gene>
    <name evidence="10" type="ORF">MYCFIDRAFT_65755</name>
</gene>
<evidence type="ECO:0000256" key="1">
    <source>
        <dbReference type="ARBA" id="ARBA00001971"/>
    </source>
</evidence>
<dbReference type="GO" id="GO:0020037">
    <property type="term" value="F:heme binding"/>
    <property type="evidence" value="ECO:0007669"/>
    <property type="project" value="InterPro"/>
</dbReference>
<comment type="cofactor">
    <cofactor evidence="1 8">
        <name>heme</name>
        <dbReference type="ChEBI" id="CHEBI:30413"/>
    </cofactor>
</comment>
<dbReference type="GeneID" id="19340878"/>
<dbReference type="KEGG" id="pfj:MYCFIDRAFT_65755"/>
<keyword evidence="6 8" id="KW-0408">Iron</keyword>
<dbReference type="GO" id="GO:0005506">
    <property type="term" value="F:iron ion binding"/>
    <property type="evidence" value="ECO:0007669"/>
    <property type="project" value="InterPro"/>
</dbReference>
<dbReference type="InterPro" id="IPR002402">
    <property type="entry name" value="Cyt_P450_E_grp-II"/>
</dbReference>
<dbReference type="InterPro" id="IPR002974">
    <property type="entry name" value="Cyt_P450_E_CYP52_ascomycetes"/>
</dbReference>
<evidence type="ECO:0000313" key="10">
    <source>
        <dbReference type="EMBL" id="EME78201.1"/>
    </source>
</evidence>
<evidence type="ECO:0000256" key="6">
    <source>
        <dbReference type="ARBA" id="ARBA00023004"/>
    </source>
</evidence>
<evidence type="ECO:0008006" key="12">
    <source>
        <dbReference type="Google" id="ProtNLM"/>
    </source>
</evidence>
<evidence type="ECO:0000256" key="4">
    <source>
        <dbReference type="ARBA" id="ARBA00022723"/>
    </source>
</evidence>
<keyword evidence="4 8" id="KW-0479">Metal-binding</keyword>
<dbReference type="Proteomes" id="UP000016932">
    <property type="component" value="Unassembled WGS sequence"/>
</dbReference>
<dbReference type="Pfam" id="PF00067">
    <property type="entry name" value="p450"/>
    <property type="match status" value="1"/>
</dbReference>
<keyword evidence="7 9" id="KW-0503">Monooxygenase</keyword>
<dbReference type="PANTHER" id="PTHR24287:SF1">
    <property type="entry name" value="P450, PUTATIVE (EUROFUNG)-RELATED"/>
    <property type="match status" value="1"/>
</dbReference>
<proteinExistence type="inferred from homology"/>
<dbReference type="PANTHER" id="PTHR24287">
    <property type="entry name" value="P450, PUTATIVE (EUROFUNG)-RELATED"/>
    <property type="match status" value="1"/>
</dbReference>
<dbReference type="SUPFAM" id="SSF48264">
    <property type="entry name" value="Cytochrome P450"/>
    <property type="match status" value="1"/>
</dbReference>
<dbReference type="InterPro" id="IPR036396">
    <property type="entry name" value="Cyt_P450_sf"/>
</dbReference>
<dbReference type="InterPro" id="IPR047146">
    <property type="entry name" value="Cyt_P450_E_CYP52_fungi"/>
</dbReference>
<dbReference type="VEuPathDB" id="FungiDB:MYCFIDRAFT_65755"/>
<keyword evidence="5 9" id="KW-0560">Oxidoreductase</keyword>
<dbReference type="CDD" id="cd11063">
    <property type="entry name" value="CYP52"/>
    <property type="match status" value="1"/>
</dbReference>
<keyword evidence="11" id="KW-1185">Reference proteome</keyword>
<protein>
    <recommendedName>
        <fullName evidence="12">Cytochrome P450</fullName>
    </recommendedName>
</protein>
<dbReference type="RefSeq" id="XP_007931348.1">
    <property type="nucleotide sequence ID" value="XM_007933157.1"/>
</dbReference>
<sequence>MQNYILIPLLGVALLTLYKILNIIVTRVQNASRSRQLGCQDPPMFPNCGFLGLKHVKLLQAADEKNMFPDFLEERQDIMNKETGRVCSTFTSYQLGQTIYFTSDPENIKAILATQFADFDLGPIRHAIMGEVLGEGIFVQDGKPWEHSRAMLRPNFAREQISDLDMEERHVQNLFAALPAQEDGWTAFTNIQQLFFRLTMDASTELLFGESVDSQISENPHITKNKSAAKRHDEAAFAINFDQAQLHMAKKFRLVNFHWLHNPKEYQVNNKVVNDFVKYYVDLALQQPSNEKQAEEGAHHGKEKFIFLEALAKETRDPDELRGQLLNILLAGRDTTASLLSWLFHLLLRNPHVFSTLRSTIITTFGPYHSPTAPITFSTLKSCQYLQSTLSEVLRLRTIVPGNSRTANKPTTLPRGGGPDGTSPIFIPAGSPIDYSVHVMHRRKDLWGEDALEFKPERFSGRKSGWEFLPFNGGPRICLGQQFALTEAGYVVVRVLQRFEGIEGIEGEEEEGAVQTDLGLTSCPKREVRLRLRVAREYV</sequence>
<evidence type="ECO:0000313" key="11">
    <source>
        <dbReference type="Proteomes" id="UP000016932"/>
    </source>
</evidence>
<dbReference type="EMBL" id="KB446564">
    <property type="protein sequence ID" value="EME78201.1"/>
    <property type="molecule type" value="Genomic_DNA"/>
</dbReference>